<evidence type="ECO:0000256" key="3">
    <source>
        <dbReference type="ARBA" id="ARBA00022554"/>
    </source>
</evidence>
<dbReference type="GO" id="GO:0016787">
    <property type="term" value="F:hydrolase activity"/>
    <property type="evidence" value="ECO:0007669"/>
    <property type="project" value="TreeGrafter"/>
</dbReference>
<sequence length="281" mass="31081">MLILKLFLTASTIVMLISVFLSVGFPSVNHSGDDDVEVIPINGGAVGPESFDFDPVDGIYPFTGVSDGRIIKWIESERRWTDFAVTSPHRDHVFVVLTGDKTGSLLKYNIGSKEVTVVLHNLTFPNGVALSKDGNFLLVAETTTCRILRLWLKTPKAGTLEVFTELPGYPDNIKINTNGEFWVGMYSRKKEILNWVHSYPWIETVLSKLPLTIVKASSYIIAKVGGEGLAAKLGADGDILEILEDVNGKTWKYASEVMEKDGYLWIGSVENPFAVKLKVQE</sequence>
<name>A0A5N6MDY4_9ASTR</name>
<evidence type="ECO:0000256" key="5">
    <source>
        <dbReference type="SAM" id="SignalP"/>
    </source>
</evidence>
<evidence type="ECO:0000256" key="4">
    <source>
        <dbReference type="ARBA" id="ARBA00023180"/>
    </source>
</evidence>
<comment type="subcellular location">
    <subcellularLocation>
        <location evidence="1">Vacuole</location>
    </subcellularLocation>
</comment>
<accession>A0A5N6MDY4</accession>
<feature type="signal peptide" evidence="5">
    <location>
        <begin position="1"/>
        <end position="22"/>
    </location>
</feature>
<evidence type="ECO:0000256" key="2">
    <source>
        <dbReference type="ARBA" id="ARBA00009191"/>
    </source>
</evidence>
<keyword evidence="3" id="KW-0926">Vacuole</keyword>
<organism evidence="7 8">
    <name type="scientific">Mikania micrantha</name>
    <name type="common">bitter vine</name>
    <dbReference type="NCBI Taxonomy" id="192012"/>
    <lineage>
        <taxon>Eukaryota</taxon>
        <taxon>Viridiplantae</taxon>
        <taxon>Streptophyta</taxon>
        <taxon>Embryophyta</taxon>
        <taxon>Tracheophyta</taxon>
        <taxon>Spermatophyta</taxon>
        <taxon>Magnoliopsida</taxon>
        <taxon>eudicotyledons</taxon>
        <taxon>Gunneridae</taxon>
        <taxon>Pentapetalae</taxon>
        <taxon>asterids</taxon>
        <taxon>campanulids</taxon>
        <taxon>Asterales</taxon>
        <taxon>Asteraceae</taxon>
        <taxon>Asteroideae</taxon>
        <taxon>Heliantheae alliance</taxon>
        <taxon>Eupatorieae</taxon>
        <taxon>Mikania</taxon>
    </lineage>
</organism>
<reference evidence="7 8" key="1">
    <citation type="submission" date="2019-05" db="EMBL/GenBank/DDBJ databases">
        <title>Mikania micrantha, genome provides insights into the molecular mechanism of rapid growth.</title>
        <authorList>
            <person name="Liu B."/>
        </authorList>
    </citation>
    <scope>NUCLEOTIDE SEQUENCE [LARGE SCALE GENOMIC DNA]</scope>
    <source>
        <strain evidence="7">NLD-2019</strain>
        <tissue evidence="7">Leaf</tissue>
    </source>
</reference>
<dbReference type="Pfam" id="PF20067">
    <property type="entry name" value="SSL_N"/>
    <property type="match status" value="1"/>
</dbReference>
<protein>
    <recommendedName>
        <fullName evidence="6">Strictosidine synthase conserved region domain-containing protein</fullName>
    </recommendedName>
</protein>
<dbReference type="InterPro" id="IPR011042">
    <property type="entry name" value="6-blade_b-propeller_TolB-like"/>
</dbReference>
<dbReference type="Gene3D" id="2.120.10.30">
    <property type="entry name" value="TolB, C-terminal domain"/>
    <property type="match status" value="2"/>
</dbReference>
<keyword evidence="4" id="KW-0325">Glycoprotein</keyword>
<evidence type="ECO:0000259" key="6">
    <source>
        <dbReference type="Pfam" id="PF03088"/>
    </source>
</evidence>
<dbReference type="Proteomes" id="UP000326396">
    <property type="component" value="Linkage Group LG6"/>
</dbReference>
<keyword evidence="8" id="KW-1185">Reference proteome</keyword>
<dbReference type="SUPFAM" id="SSF63829">
    <property type="entry name" value="Calcium-dependent phosphotriesterase"/>
    <property type="match status" value="1"/>
</dbReference>
<feature type="domain" description="Strictosidine synthase conserved region" evidence="6">
    <location>
        <begin position="81"/>
        <end position="154"/>
    </location>
</feature>
<dbReference type="InterPro" id="IPR018119">
    <property type="entry name" value="Strictosidine_synth_cons-reg"/>
</dbReference>
<proteinExistence type="inferred from homology"/>
<dbReference type="Pfam" id="PF03088">
    <property type="entry name" value="Str_synth"/>
    <property type="match status" value="1"/>
</dbReference>
<dbReference type="GO" id="GO:0005773">
    <property type="term" value="C:vacuole"/>
    <property type="evidence" value="ECO:0007669"/>
    <property type="project" value="UniProtKB-SubCell"/>
</dbReference>
<keyword evidence="5" id="KW-0732">Signal</keyword>
<dbReference type="GO" id="GO:0012505">
    <property type="term" value="C:endomembrane system"/>
    <property type="evidence" value="ECO:0007669"/>
    <property type="project" value="TreeGrafter"/>
</dbReference>
<feature type="chain" id="PRO_5024393821" description="Strictosidine synthase conserved region domain-containing protein" evidence="5">
    <location>
        <begin position="23"/>
        <end position="281"/>
    </location>
</feature>
<dbReference type="AlphaFoldDB" id="A0A5N6MDY4"/>
<dbReference type="OrthoDB" id="5307922at2759"/>
<evidence type="ECO:0000256" key="1">
    <source>
        <dbReference type="ARBA" id="ARBA00004116"/>
    </source>
</evidence>
<dbReference type="EMBL" id="SZYD01000016">
    <property type="protein sequence ID" value="KAD3338603.1"/>
    <property type="molecule type" value="Genomic_DNA"/>
</dbReference>
<evidence type="ECO:0000313" key="8">
    <source>
        <dbReference type="Proteomes" id="UP000326396"/>
    </source>
</evidence>
<evidence type="ECO:0000313" key="7">
    <source>
        <dbReference type="EMBL" id="KAD3338603.1"/>
    </source>
</evidence>
<dbReference type="PANTHER" id="PTHR10426:SF79">
    <property type="entry name" value="PROTEIN STRICTOSIDINE SYNTHASE-LIKE 2"/>
    <property type="match status" value="1"/>
</dbReference>
<dbReference type="PANTHER" id="PTHR10426">
    <property type="entry name" value="STRICTOSIDINE SYNTHASE-RELATED"/>
    <property type="match status" value="1"/>
</dbReference>
<comment type="similarity">
    <text evidence="2">Belongs to the strictosidine synthase family.</text>
</comment>
<comment type="caution">
    <text evidence="7">The sequence shown here is derived from an EMBL/GenBank/DDBJ whole genome shotgun (WGS) entry which is preliminary data.</text>
</comment>
<gene>
    <name evidence="7" type="ORF">E3N88_34124</name>
</gene>